<keyword evidence="3" id="KW-1185">Reference proteome</keyword>
<keyword evidence="1" id="KW-1133">Transmembrane helix</keyword>
<dbReference type="GeneID" id="36571699"/>
<dbReference type="AlphaFoldDB" id="A0A2T3AV29"/>
<evidence type="ECO:0000313" key="2">
    <source>
        <dbReference type="EMBL" id="PSS12502.1"/>
    </source>
</evidence>
<evidence type="ECO:0000256" key="1">
    <source>
        <dbReference type="SAM" id="Phobius"/>
    </source>
</evidence>
<name>A0A2T3AV29_AMORE</name>
<evidence type="ECO:0000313" key="3">
    <source>
        <dbReference type="Proteomes" id="UP000241818"/>
    </source>
</evidence>
<dbReference type="InParanoid" id="A0A2T3AV29"/>
<dbReference type="Proteomes" id="UP000241818">
    <property type="component" value="Unassembled WGS sequence"/>
</dbReference>
<organism evidence="2 3">
    <name type="scientific">Amorphotheca resinae ATCC 22711</name>
    <dbReference type="NCBI Taxonomy" id="857342"/>
    <lineage>
        <taxon>Eukaryota</taxon>
        <taxon>Fungi</taxon>
        <taxon>Dikarya</taxon>
        <taxon>Ascomycota</taxon>
        <taxon>Pezizomycotina</taxon>
        <taxon>Leotiomycetes</taxon>
        <taxon>Helotiales</taxon>
        <taxon>Amorphothecaceae</taxon>
        <taxon>Amorphotheca</taxon>
    </lineage>
</organism>
<proteinExistence type="predicted"/>
<keyword evidence="1" id="KW-0472">Membrane</keyword>
<feature type="transmembrane region" description="Helical" evidence="1">
    <location>
        <begin position="56"/>
        <end position="78"/>
    </location>
</feature>
<dbReference type="RefSeq" id="XP_024718500.1">
    <property type="nucleotide sequence ID" value="XM_024863618.1"/>
</dbReference>
<dbReference type="EMBL" id="KZ679015">
    <property type="protein sequence ID" value="PSS12502.1"/>
    <property type="molecule type" value="Genomic_DNA"/>
</dbReference>
<keyword evidence="1" id="KW-0812">Transmembrane</keyword>
<sequence>MRTSPQLLYGSPLILLGGRHLRLDEFDTYFQCIRDPHDMPTLPVILISWDARHPRLFFRFAYTHFVSFSVPACLVPWGRGRGIRIIRRSPVFGVFLRTTCCMLFWLVQGLLFVESVDMAGASPPVVYSPLNGLTTWMHPPFFLCFATPLLFVRSSSGWQPSGETEKRCILFGSR</sequence>
<gene>
    <name evidence="2" type="ORF">M430DRAFT_171902</name>
</gene>
<protein>
    <submittedName>
        <fullName evidence="2">Uncharacterized protein</fullName>
    </submittedName>
</protein>
<reference evidence="2 3" key="1">
    <citation type="journal article" date="2018" name="New Phytol.">
        <title>Comparative genomics and transcriptomics depict ericoid mycorrhizal fungi as versatile saprotrophs and plant mutualists.</title>
        <authorList>
            <person name="Martino E."/>
            <person name="Morin E."/>
            <person name="Grelet G.A."/>
            <person name="Kuo A."/>
            <person name="Kohler A."/>
            <person name="Daghino S."/>
            <person name="Barry K.W."/>
            <person name="Cichocki N."/>
            <person name="Clum A."/>
            <person name="Dockter R.B."/>
            <person name="Hainaut M."/>
            <person name="Kuo R.C."/>
            <person name="LaButti K."/>
            <person name="Lindahl B.D."/>
            <person name="Lindquist E.A."/>
            <person name="Lipzen A."/>
            <person name="Khouja H.R."/>
            <person name="Magnuson J."/>
            <person name="Murat C."/>
            <person name="Ohm R.A."/>
            <person name="Singer S.W."/>
            <person name="Spatafora J.W."/>
            <person name="Wang M."/>
            <person name="Veneault-Fourrey C."/>
            <person name="Henrissat B."/>
            <person name="Grigoriev I.V."/>
            <person name="Martin F.M."/>
            <person name="Perotto S."/>
        </authorList>
    </citation>
    <scope>NUCLEOTIDE SEQUENCE [LARGE SCALE GENOMIC DNA]</scope>
    <source>
        <strain evidence="2 3">ATCC 22711</strain>
    </source>
</reference>
<feature type="transmembrane region" description="Helical" evidence="1">
    <location>
        <begin position="133"/>
        <end position="152"/>
    </location>
</feature>
<feature type="transmembrane region" description="Helical" evidence="1">
    <location>
        <begin position="90"/>
        <end position="113"/>
    </location>
</feature>
<accession>A0A2T3AV29</accession>